<evidence type="ECO:0000313" key="9">
    <source>
        <dbReference type="EMBL" id="CAF4156391.1"/>
    </source>
</evidence>
<dbReference type="AlphaFoldDB" id="A0A819G0L6"/>
<dbReference type="Proteomes" id="UP000663891">
    <property type="component" value="Unassembled WGS sequence"/>
</dbReference>
<reference evidence="7" key="1">
    <citation type="submission" date="2021-02" db="EMBL/GenBank/DDBJ databases">
        <authorList>
            <person name="Nowell W R."/>
        </authorList>
    </citation>
    <scope>NUCLEOTIDE SEQUENCE</scope>
</reference>
<dbReference type="Proteomes" id="UP000663844">
    <property type="component" value="Unassembled WGS sequence"/>
</dbReference>
<name>A0A819G0L6_9BILA</name>
<dbReference type="EMBL" id="CAJOAZ010005412">
    <property type="protein sequence ID" value="CAF4098951.1"/>
    <property type="molecule type" value="Genomic_DNA"/>
</dbReference>
<keyword evidence="1" id="KW-0479">Metal-binding</keyword>
<dbReference type="Proteomes" id="UP000663868">
    <property type="component" value="Unassembled WGS sequence"/>
</dbReference>
<dbReference type="InterPro" id="IPR036875">
    <property type="entry name" value="Znf_CCHC_sf"/>
</dbReference>
<feature type="compositionally biased region" description="Low complexity" evidence="2">
    <location>
        <begin position="32"/>
        <end position="49"/>
    </location>
</feature>
<keyword evidence="1" id="KW-0862">Zinc</keyword>
<evidence type="ECO:0000313" key="7">
    <source>
        <dbReference type="EMBL" id="CAF3877407.1"/>
    </source>
</evidence>
<dbReference type="Pfam" id="PF00098">
    <property type="entry name" value="zf-CCHC"/>
    <property type="match status" value="1"/>
</dbReference>
<evidence type="ECO:0000313" key="4">
    <source>
        <dbReference type="EMBL" id="CAF1166434.1"/>
    </source>
</evidence>
<feature type="region of interest" description="Disordered" evidence="2">
    <location>
        <begin position="31"/>
        <end position="51"/>
    </location>
</feature>
<evidence type="ECO:0000256" key="1">
    <source>
        <dbReference type="PROSITE-ProRule" id="PRU00047"/>
    </source>
</evidence>
<feature type="domain" description="CCHC-type" evidence="3">
    <location>
        <begin position="350"/>
        <end position="365"/>
    </location>
</feature>
<keyword evidence="1" id="KW-0863">Zinc-finger</keyword>
<dbReference type="EMBL" id="CAJOAY010001711">
    <property type="protein sequence ID" value="CAF3877407.1"/>
    <property type="molecule type" value="Genomic_DNA"/>
</dbReference>
<proteinExistence type="predicted"/>
<evidence type="ECO:0000256" key="2">
    <source>
        <dbReference type="SAM" id="MobiDB-lite"/>
    </source>
</evidence>
<dbReference type="SMART" id="SM00343">
    <property type="entry name" value="ZnF_C2HC"/>
    <property type="match status" value="1"/>
</dbReference>
<evidence type="ECO:0000313" key="5">
    <source>
        <dbReference type="EMBL" id="CAF1500836.1"/>
    </source>
</evidence>
<sequence length="372" mass="43790">MILRPRSKSSSNTKQTTYTVDHHFKKDQLLIKSSTTKGKTTKGKTSTKQQKQRTMSQIKEAFEEIEKFYGNENENIEKWLQKVDVMCACFDDITDEEKLKRIPTKLGPNVFDWFNENKANMENWEHFKEQITIKYPVIITKSHPLVLVDDFHKRIKRNDETITQYYHAKMALATKVDPQMIDVLRVSSLIDGLPSSFRQQIAYKRTEMTTPAKFLTIVQALEQEMELLSRATLEDQMANLSIKRQYPNEDQHTGQLVTSISNSGQKYQSNYQQFNTNNMIHHQRTPNKHQGGEEKMFQPKFENYPQHNSYDQTPSHLQQNDIQGQRMQYGQENGQYTQANKWSDGTDNDRRCYNCGKFGHWARFCYSRRLKE</sequence>
<dbReference type="GO" id="GO:0008270">
    <property type="term" value="F:zinc ion binding"/>
    <property type="evidence" value="ECO:0007669"/>
    <property type="project" value="UniProtKB-KW"/>
</dbReference>
<dbReference type="EMBL" id="CAJOBB010006285">
    <property type="protein sequence ID" value="CAF4156391.1"/>
    <property type="molecule type" value="Genomic_DNA"/>
</dbReference>
<accession>A0A819G0L6</accession>
<dbReference type="PROSITE" id="PS50158">
    <property type="entry name" value="ZF_CCHC"/>
    <property type="match status" value="1"/>
</dbReference>
<evidence type="ECO:0000313" key="6">
    <source>
        <dbReference type="EMBL" id="CAF1506568.1"/>
    </source>
</evidence>
<organism evidence="7 10">
    <name type="scientific">Adineta steineri</name>
    <dbReference type="NCBI Taxonomy" id="433720"/>
    <lineage>
        <taxon>Eukaryota</taxon>
        <taxon>Metazoa</taxon>
        <taxon>Spiralia</taxon>
        <taxon>Gnathifera</taxon>
        <taxon>Rotifera</taxon>
        <taxon>Eurotatoria</taxon>
        <taxon>Bdelloidea</taxon>
        <taxon>Adinetida</taxon>
        <taxon>Adinetidae</taxon>
        <taxon>Adineta</taxon>
    </lineage>
</organism>
<dbReference type="EMBL" id="CAJNOG010000313">
    <property type="protein sequence ID" value="CAF1166434.1"/>
    <property type="molecule type" value="Genomic_DNA"/>
</dbReference>
<comment type="caution">
    <text evidence="7">The sequence shown here is derived from an EMBL/GenBank/DDBJ whole genome shotgun (WGS) entry which is preliminary data.</text>
</comment>
<protein>
    <recommendedName>
        <fullName evidence="3">CCHC-type domain-containing protein</fullName>
    </recommendedName>
</protein>
<dbReference type="EMBL" id="CAJNOE010003251">
    <property type="protein sequence ID" value="CAF1500836.1"/>
    <property type="molecule type" value="Genomic_DNA"/>
</dbReference>
<evidence type="ECO:0000313" key="8">
    <source>
        <dbReference type="EMBL" id="CAF4098951.1"/>
    </source>
</evidence>
<dbReference type="InterPro" id="IPR001878">
    <property type="entry name" value="Znf_CCHC"/>
</dbReference>
<dbReference type="SUPFAM" id="SSF57756">
    <property type="entry name" value="Retrovirus zinc finger-like domains"/>
    <property type="match status" value="1"/>
</dbReference>
<dbReference type="Proteomes" id="UP000663845">
    <property type="component" value="Unassembled WGS sequence"/>
</dbReference>
<gene>
    <name evidence="5" type="ORF">IZO911_LOCUS44995</name>
    <name evidence="4" type="ORF">JYZ213_LOCUS24957</name>
    <name evidence="9" type="ORF">KXQ929_LOCUS37557</name>
    <name evidence="7" type="ORF">OKA104_LOCUS22948</name>
    <name evidence="8" type="ORF">OXD698_LOCUS35318</name>
    <name evidence="6" type="ORF">VCS650_LOCUS42537</name>
</gene>
<dbReference type="Gene3D" id="4.10.60.10">
    <property type="entry name" value="Zinc finger, CCHC-type"/>
    <property type="match status" value="1"/>
</dbReference>
<evidence type="ECO:0000313" key="10">
    <source>
        <dbReference type="Proteomes" id="UP000663881"/>
    </source>
</evidence>
<dbReference type="EMBL" id="CAJNON010002306">
    <property type="protein sequence ID" value="CAF1506568.1"/>
    <property type="molecule type" value="Genomic_DNA"/>
</dbReference>
<dbReference type="Proteomes" id="UP000663881">
    <property type="component" value="Unassembled WGS sequence"/>
</dbReference>
<dbReference type="OrthoDB" id="6725237at2759"/>
<dbReference type="Proteomes" id="UP000663860">
    <property type="component" value="Unassembled WGS sequence"/>
</dbReference>
<dbReference type="GO" id="GO:0003676">
    <property type="term" value="F:nucleic acid binding"/>
    <property type="evidence" value="ECO:0007669"/>
    <property type="project" value="InterPro"/>
</dbReference>
<evidence type="ECO:0000259" key="3">
    <source>
        <dbReference type="PROSITE" id="PS50158"/>
    </source>
</evidence>